<evidence type="ECO:0000256" key="13">
    <source>
        <dbReference type="SAM" id="Phobius"/>
    </source>
</evidence>
<dbReference type="Pfam" id="PF13493">
    <property type="entry name" value="DUF4118"/>
    <property type="match status" value="1"/>
</dbReference>
<comment type="catalytic activity">
    <reaction evidence="1">
        <text>ATP + protein L-histidine = ADP + protein N-phospho-L-histidine.</text>
        <dbReference type="EC" id="2.7.13.3"/>
    </reaction>
</comment>
<dbReference type="PROSITE" id="PS50109">
    <property type="entry name" value="HIS_KIN"/>
    <property type="match status" value="1"/>
</dbReference>
<evidence type="ECO:0000256" key="2">
    <source>
        <dbReference type="ARBA" id="ARBA00004141"/>
    </source>
</evidence>
<evidence type="ECO:0000256" key="4">
    <source>
        <dbReference type="ARBA" id="ARBA00022553"/>
    </source>
</evidence>
<feature type="transmembrane region" description="Helical" evidence="13">
    <location>
        <begin position="89"/>
        <end position="106"/>
    </location>
</feature>
<evidence type="ECO:0000256" key="3">
    <source>
        <dbReference type="ARBA" id="ARBA00012438"/>
    </source>
</evidence>
<dbReference type="PRINTS" id="PR00344">
    <property type="entry name" value="BCTRLSENSOR"/>
</dbReference>
<evidence type="ECO:0000256" key="12">
    <source>
        <dbReference type="ARBA" id="ARBA00023136"/>
    </source>
</evidence>
<sequence length="354" mass="39428">MENFKKFIRKLLLPIFILSVSFGISLTIQTVFHTDTLIPTIFVLAVFLIALTVDGYVIPIAASLVSVLAVTFAFTFPYFTFRVSVPESIFSAVIMLIITILTSTLTTKVKRQNKMKAEAEREKMRADLLRAISHDLRTPLTTIYGACSALIDNDDQLTKEQRMQLLKGIKEDSEWLVRMVENLLSITKVGDENVKITKIPTVVEELLDTVLVKFGKRYPNVRVSVEMTEELLIVPMDPMLMEQVLMNLLENAVQHAKGMTELLIRVSQKGSLAVFEVSDNGCGMSKEQMQHLFQGYSARKGVGADSKKSNMGIGLSVCAAIVKAHGGTISGENRQNGGTVFRFVLDTEEKEQNE</sequence>
<reference evidence="15" key="1">
    <citation type="journal article" date="2021" name="PeerJ">
        <title>Extensive microbial diversity within the chicken gut microbiome revealed by metagenomics and culture.</title>
        <authorList>
            <person name="Gilroy R."/>
            <person name="Ravi A."/>
            <person name="Getino M."/>
            <person name="Pursley I."/>
            <person name="Horton D.L."/>
            <person name="Alikhan N.F."/>
            <person name="Baker D."/>
            <person name="Gharbi K."/>
            <person name="Hall N."/>
            <person name="Watson M."/>
            <person name="Adriaenssens E.M."/>
            <person name="Foster-Nyarko E."/>
            <person name="Jarju S."/>
            <person name="Secka A."/>
            <person name="Antonio M."/>
            <person name="Oren A."/>
            <person name="Chaudhuri R.R."/>
            <person name="La Ragione R."/>
            <person name="Hildebrand F."/>
            <person name="Pallen M.J."/>
        </authorList>
    </citation>
    <scope>NUCLEOTIDE SEQUENCE</scope>
    <source>
        <strain evidence="15">CHK191-13928</strain>
    </source>
</reference>
<name>A0A9D2B8U9_9FIRM</name>
<dbReference type="Proteomes" id="UP000886721">
    <property type="component" value="Unassembled WGS sequence"/>
</dbReference>
<dbReference type="SMART" id="SM00388">
    <property type="entry name" value="HisKA"/>
    <property type="match status" value="1"/>
</dbReference>
<feature type="transmembrane region" description="Helical" evidence="13">
    <location>
        <begin position="12"/>
        <end position="32"/>
    </location>
</feature>
<dbReference type="InterPro" id="IPR025201">
    <property type="entry name" value="KdpD_TM"/>
</dbReference>
<feature type="domain" description="Histidine kinase" evidence="14">
    <location>
        <begin position="131"/>
        <end position="349"/>
    </location>
</feature>
<keyword evidence="9" id="KW-0067">ATP-binding</keyword>
<evidence type="ECO:0000256" key="11">
    <source>
        <dbReference type="ARBA" id="ARBA00023012"/>
    </source>
</evidence>
<keyword evidence="6 13" id="KW-0812">Transmembrane</keyword>
<dbReference type="SMART" id="SM00387">
    <property type="entry name" value="HATPase_c"/>
    <property type="match status" value="1"/>
</dbReference>
<dbReference type="EC" id="2.7.13.3" evidence="3"/>
<organism evidence="15 16">
    <name type="scientific">Candidatus Anaerostipes excrementavium</name>
    <dbReference type="NCBI Taxonomy" id="2838463"/>
    <lineage>
        <taxon>Bacteria</taxon>
        <taxon>Bacillati</taxon>
        <taxon>Bacillota</taxon>
        <taxon>Clostridia</taxon>
        <taxon>Lachnospirales</taxon>
        <taxon>Lachnospiraceae</taxon>
        <taxon>Anaerostipes</taxon>
    </lineage>
</organism>
<feature type="transmembrane region" description="Helical" evidence="13">
    <location>
        <begin position="64"/>
        <end position="83"/>
    </location>
</feature>
<keyword evidence="4" id="KW-0597">Phosphoprotein</keyword>
<reference evidence="15" key="2">
    <citation type="submission" date="2021-04" db="EMBL/GenBank/DDBJ databases">
        <authorList>
            <person name="Gilroy R."/>
        </authorList>
    </citation>
    <scope>NUCLEOTIDE SEQUENCE</scope>
    <source>
        <strain evidence="15">CHK191-13928</strain>
    </source>
</reference>
<dbReference type="Gene3D" id="3.30.565.10">
    <property type="entry name" value="Histidine kinase-like ATPase, C-terminal domain"/>
    <property type="match status" value="1"/>
</dbReference>
<dbReference type="InterPro" id="IPR004358">
    <property type="entry name" value="Sig_transdc_His_kin-like_C"/>
</dbReference>
<accession>A0A9D2B8U9</accession>
<keyword evidence="8 15" id="KW-0418">Kinase</keyword>
<evidence type="ECO:0000256" key="10">
    <source>
        <dbReference type="ARBA" id="ARBA00022989"/>
    </source>
</evidence>
<dbReference type="InterPro" id="IPR036097">
    <property type="entry name" value="HisK_dim/P_sf"/>
</dbReference>
<dbReference type="PANTHER" id="PTHR45569">
    <property type="entry name" value="SENSOR PROTEIN KDPD"/>
    <property type="match status" value="1"/>
</dbReference>
<keyword evidence="10 13" id="KW-1133">Transmembrane helix</keyword>
<dbReference type="Gene3D" id="1.10.287.130">
    <property type="match status" value="1"/>
</dbReference>
<dbReference type="SUPFAM" id="SSF47384">
    <property type="entry name" value="Homodimeric domain of signal transducing histidine kinase"/>
    <property type="match status" value="1"/>
</dbReference>
<dbReference type="GO" id="GO:0005886">
    <property type="term" value="C:plasma membrane"/>
    <property type="evidence" value="ECO:0007669"/>
    <property type="project" value="TreeGrafter"/>
</dbReference>
<dbReference type="Pfam" id="PF00512">
    <property type="entry name" value="HisKA"/>
    <property type="match status" value="1"/>
</dbReference>
<keyword evidence="5" id="KW-0808">Transferase</keyword>
<evidence type="ECO:0000259" key="14">
    <source>
        <dbReference type="PROSITE" id="PS50109"/>
    </source>
</evidence>
<dbReference type="InterPro" id="IPR003661">
    <property type="entry name" value="HisK_dim/P_dom"/>
</dbReference>
<dbReference type="PANTHER" id="PTHR45569:SF1">
    <property type="entry name" value="SENSOR PROTEIN KDPD"/>
    <property type="match status" value="1"/>
</dbReference>
<gene>
    <name evidence="15" type="ORF">H9735_04280</name>
</gene>
<dbReference type="Gene3D" id="1.20.120.620">
    <property type="entry name" value="Backbone structure of the membrane domain of e. Coli histidine kinase receptor kdpd"/>
    <property type="match status" value="1"/>
</dbReference>
<evidence type="ECO:0000313" key="15">
    <source>
        <dbReference type="EMBL" id="HIX67331.1"/>
    </source>
</evidence>
<proteinExistence type="predicted"/>
<evidence type="ECO:0000256" key="1">
    <source>
        <dbReference type="ARBA" id="ARBA00000085"/>
    </source>
</evidence>
<comment type="caution">
    <text evidence="15">The sequence shown here is derived from an EMBL/GenBank/DDBJ whole genome shotgun (WGS) entry which is preliminary data.</text>
</comment>
<dbReference type="EMBL" id="DXEM01000013">
    <property type="protein sequence ID" value="HIX67331.1"/>
    <property type="molecule type" value="Genomic_DNA"/>
</dbReference>
<dbReference type="InterPro" id="IPR052023">
    <property type="entry name" value="Histidine_kinase_KdpD"/>
</dbReference>
<dbReference type="InterPro" id="IPR005467">
    <property type="entry name" value="His_kinase_dom"/>
</dbReference>
<dbReference type="InterPro" id="IPR036890">
    <property type="entry name" value="HATPase_C_sf"/>
</dbReference>
<keyword evidence="11" id="KW-0902">Two-component regulatory system</keyword>
<dbReference type="SUPFAM" id="SSF55874">
    <property type="entry name" value="ATPase domain of HSP90 chaperone/DNA topoisomerase II/histidine kinase"/>
    <property type="match status" value="1"/>
</dbReference>
<feature type="transmembrane region" description="Helical" evidence="13">
    <location>
        <begin position="38"/>
        <end position="57"/>
    </location>
</feature>
<keyword evidence="12 13" id="KW-0472">Membrane</keyword>
<comment type="subcellular location">
    <subcellularLocation>
        <location evidence="2">Membrane</location>
        <topology evidence="2">Multi-pass membrane protein</topology>
    </subcellularLocation>
</comment>
<evidence type="ECO:0000256" key="7">
    <source>
        <dbReference type="ARBA" id="ARBA00022741"/>
    </source>
</evidence>
<evidence type="ECO:0000256" key="6">
    <source>
        <dbReference type="ARBA" id="ARBA00022692"/>
    </source>
</evidence>
<evidence type="ECO:0000313" key="16">
    <source>
        <dbReference type="Proteomes" id="UP000886721"/>
    </source>
</evidence>
<dbReference type="Pfam" id="PF02518">
    <property type="entry name" value="HATPase_c"/>
    <property type="match status" value="1"/>
</dbReference>
<dbReference type="InterPro" id="IPR003594">
    <property type="entry name" value="HATPase_dom"/>
</dbReference>
<evidence type="ECO:0000256" key="8">
    <source>
        <dbReference type="ARBA" id="ARBA00022777"/>
    </source>
</evidence>
<dbReference type="GO" id="GO:0000155">
    <property type="term" value="F:phosphorelay sensor kinase activity"/>
    <property type="evidence" value="ECO:0007669"/>
    <property type="project" value="InterPro"/>
</dbReference>
<evidence type="ECO:0000256" key="5">
    <source>
        <dbReference type="ARBA" id="ARBA00022679"/>
    </source>
</evidence>
<evidence type="ECO:0000256" key="9">
    <source>
        <dbReference type="ARBA" id="ARBA00022840"/>
    </source>
</evidence>
<dbReference type="InterPro" id="IPR038318">
    <property type="entry name" value="KdpD_sf"/>
</dbReference>
<protein>
    <recommendedName>
        <fullName evidence="3">histidine kinase</fullName>
        <ecNumber evidence="3">2.7.13.3</ecNumber>
    </recommendedName>
</protein>
<dbReference type="GO" id="GO:0005524">
    <property type="term" value="F:ATP binding"/>
    <property type="evidence" value="ECO:0007669"/>
    <property type="project" value="UniProtKB-KW"/>
</dbReference>
<dbReference type="CDD" id="cd00082">
    <property type="entry name" value="HisKA"/>
    <property type="match status" value="1"/>
</dbReference>
<dbReference type="AlphaFoldDB" id="A0A9D2B8U9"/>
<keyword evidence="7" id="KW-0547">Nucleotide-binding</keyword>